<keyword evidence="1" id="KW-0238">DNA-binding</keyword>
<gene>
    <name evidence="4" type="ORF">DERYTH_LOCUS17577</name>
</gene>
<comment type="caution">
    <text evidence="4">The sequence shown here is derived from an EMBL/GenBank/DDBJ whole genome shotgun (WGS) entry which is preliminary data.</text>
</comment>
<feature type="domain" description="HTH CENPB-type" evidence="3">
    <location>
        <begin position="43"/>
        <end position="114"/>
    </location>
</feature>
<evidence type="ECO:0000313" key="4">
    <source>
        <dbReference type="EMBL" id="CAG8758508.1"/>
    </source>
</evidence>
<dbReference type="PANTHER" id="PTHR19303:SF73">
    <property type="entry name" value="PROTEIN PDC2"/>
    <property type="match status" value="1"/>
</dbReference>
<feature type="non-terminal residue" evidence="4">
    <location>
        <position position="1"/>
    </location>
</feature>
<dbReference type="PANTHER" id="PTHR19303">
    <property type="entry name" value="TRANSPOSON"/>
    <property type="match status" value="1"/>
</dbReference>
<dbReference type="OrthoDB" id="2434410at2759"/>
<sequence>MEKPMKKKQKHSREKKTNTRKSLTSAQKTKICHLKQKRVSQVKIAEQFGVAKATISEALALWISKANTALQTVTGVIIQCKATQLAEGLEVAGFNASDGWLSKFKKQYHIKEYKRLGKDASAPLEDLPRFCIDGASTHALEVGFTPTNIKLHFFPSYTIAHLQLCDAGIIWSFKPHYKKFFCEDCIEAFDFFLKSGDPPEEITIKDDFLSELFLDEELDHANEPDITNDIQDLIMQLPFNQPMDAQKYLIADNDLITTEMPTDEEIIEAVKNLDCFKPEEEDPHRLISLAEALKFISGILTFLEQQPDSSFKADSSFVRNLRKLKK</sequence>
<dbReference type="PROSITE" id="PS51253">
    <property type="entry name" value="HTH_CENPB"/>
    <property type="match status" value="1"/>
</dbReference>
<dbReference type="Gene3D" id="1.10.10.60">
    <property type="entry name" value="Homeodomain-like"/>
    <property type="match status" value="2"/>
</dbReference>
<name>A0A9N9J234_9GLOM</name>
<evidence type="ECO:0000256" key="2">
    <source>
        <dbReference type="SAM" id="MobiDB-lite"/>
    </source>
</evidence>
<dbReference type="Pfam" id="PF03221">
    <property type="entry name" value="HTH_Tnp_Tc5"/>
    <property type="match status" value="1"/>
</dbReference>
<dbReference type="EMBL" id="CAJVPY010016735">
    <property type="protein sequence ID" value="CAG8758508.1"/>
    <property type="molecule type" value="Genomic_DNA"/>
</dbReference>
<feature type="region of interest" description="Disordered" evidence="2">
    <location>
        <begin position="1"/>
        <end position="27"/>
    </location>
</feature>
<keyword evidence="5" id="KW-1185">Reference proteome</keyword>
<dbReference type="GO" id="GO:0003677">
    <property type="term" value="F:DNA binding"/>
    <property type="evidence" value="ECO:0007669"/>
    <property type="project" value="UniProtKB-KW"/>
</dbReference>
<organism evidence="4 5">
    <name type="scientific">Dentiscutata erythropus</name>
    <dbReference type="NCBI Taxonomy" id="1348616"/>
    <lineage>
        <taxon>Eukaryota</taxon>
        <taxon>Fungi</taxon>
        <taxon>Fungi incertae sedis</taxon>
        <taxon>Mucoromycota</taxon>
        <taxon>Glomeromycotina</taxon>
        <taxon>Glomeromycetes</taxon>
        <taxon>Diversisporales</taxon>
        <taxon>Gigasporaceae</taxon>
        <taxon>Dentiscutata</taxon>
    </lineage>
</organism>
<evidence type="ECO:0000259" key="3">
    <source>
        <dbReference type="PROSITE" id="PS51253"/>
    </source>
</evidence>
<reference evidence="4" key="1">
    <citation type="submission" date="2021-06" db="EMBL/GenBank/DDBJ databases">
        <authorList>
            <person name="Kallberg Y."/>
            <person name="Tangrot J."/>
            <person name="Rosling A."/>
        </authorList>
    </citation>
    <scope>NUCLEOTIDE SEQUENCE</scope>
    <source>
        <strain evidence="4">MA453B</strain>
    </source>
</reference>
<accession>A0A9N9J234</accession>
<dbReference type="GO" id="GO:0005634">
    <property type="term" value="C:nucleus"/>
    <property type="evidence" value="ECO:0007669"/>
    <property type="project" value="TreeGrafter"/>
</dbReference>
<dbReference type="InterPro" id="IPR006600">
    <property type="entry name" value="HTH_CenpB_DNA-bd_dom"/>
</dbReference>
<dbReference type="Proteomes" id="UP000789405">
    <property type="component" value="Unassembled WGS sequence"/>
</dbReference>
<evidence type="ECO:0000256" key="1">
    <source>
        <dbReference type="ARBA" id="ARBA00023125"/>
    </source>
</evidence>
<dbReference type="SUPFAM" id="SSF46689">
    <property type="entry name" value="Homeodomain-like"/>
    <property type="match status" value="1"/>
</dbReference>
<proteinExistence type="predicted"/>
<dbReference type="SMART" id="SM00674">
    <property type="entry name" value="CENPB"/>
    <property type="match status" value="1"/>
</dbReference>
<feature type="compositionally biased region" description="Basic residues" evidence="2">
    <location>
        <begin position="1"/>
        <end position="14"/>
    </location>
</feature>
<protein>
    <submittedName>
        <fullName evidence="4">3429_t:CDS:1</fullName>
    </submittedName>
</protein>
<dbReference type="InterPro" id="IPR009057">
    <property type="entry name" value="Homeodomain-like_sf"/>
</dbReference>
<evidence type="ECO:0000313" key="5">
    <source>
        <dbReference type="Proteomes" id="UP000789405"/>
    </source>
</evidence>
<dbReference type="AlphaFoldDB" id="A0A9N9J234"/>
<dbReference type="InterPro" id="IPR050863">
    <property type="entry name" value="CenT-Element_Derived"/>
</dbReference>